<reference evidence="8 9" key="1">
    <citation type="submission" date="2016-10" db="EMBL/GenBank/DDBJ databases">
        <authorList>
            <person name="de Groot N.N."/>
        </authorList>
    </citation>
    <scope>NUCLEOTIDE SEQUENCE [LARGE SCALE GENOMIC DNA]</scope>
    <source>
        <strain evidence="8 9">DSM 29316</strain>
    </source>
</reference>
<evidence type="ECO:0000259" key="7">
    <source>
        <dbReference type="PROSITE" id="PS50975"/>
    </source>
</evidence>
<dbReference type="PANTHER" id="PTHR11815:SF10">
    <property type="entry name" value="SUCCINATE--COA LIGASE [GDP-FORMING] SUBUNIT BETA, MITOCHONDRIAL"/>
    <property type="match status" value="1"/>
</dbReference>
<dbReference type="InterPro" id="IPR005809">
    <property type="entry name" value="Succ_CoA_ligase-like_bsu"/>
</dbReference>
<dbReference type="GO" id="GO:0006104">
    <property type="term" value="P:succinyl-CoA metabolic process"/>
    <property type="evidence" value="ECO:0007669"/>
    <property type="project" value="TreeGrafter"/>
</dbReference>
<evidence type="ECO:0000256" key="5">
    <source>
        <dbReference type="ARBA" id="ARBA00022842"/>
    </source>
</evidence>
<dbReference type="Pfam" id="PF00549">
    <property type="entry name" value="Ligase_CoA"/>
    <property type="match status" value="1"/>
</dbReference>
<gene>
    <name evidence="8" type="ORF">SAMN05421688_1760</name>
</gene>
<feature type="domain" description="ATP-grasp" evidence="7">
    <location>
        <begin position="9"/>
        <end position="226"/>
    </location>
</feature>
<keyword evidence="6" id="KW-0067">ATP-binding</keyword>
<dbReference type="GO" id="GO:0046872">
    <property type="term" value="F:metal ion binding"/>
    <property type="evidence" value="ECO:0007669"/>
    <property type="project" value="UniProtKB-KW"/>
</dbReference>
<dbReference type="SUPFAM" id="SSF52210">
    <property type="entry name" value="Succinyl-CoA synthetase domains"/>
    <property type="match status" value="1"/>
</dbReference>
<dbReference type="RefSeq" id="WP_092063360.1">
    <property type="nucleotide sequence ID" value="NZ_FOJU01000003.1"/>
</dbReference>
<dbReference type="OrthoDB" id="9802602at2"/>
<protein>
    <submittedName>
        <fullName evidence="8">Succinyl-CoA synthetase beta subunit</fullName>
    </submittedName>
</protein>
<keyword evidence="4 6" id="KW-0547">Nucleotide-binding</keyword>
<keyword evidence="9" id="KW-1185">Reference proteome</keyword>
<keyword evidence="3" id="KW-0479">Metal-binding</keyword>
<dbReference type="GO" id="GO:0004775">
    <property type="term" value="F:succinate-CoA ligase (ADP-forming) activity"/>
    <property type="evidence" value="ECO:0007669"/>
    <property type="project" value="TreeGrafter"/>
</dbReference>
<proteinExistence type="predicted"/>
<evidence type="ECO:0000256" key="2">
    <source>
        <dbReference type="ARBA" id="ARBA00022598"/>
    </source>
</evidence>
<dbReference type="GO" id="GO:0042709">
    <property type="term" value="C:succinate-CoA ligase complex"/>
    <property type="evidence" value="ECO:0007669"/>
    <property type="project" value="TreeGrafter"/>
</dbReference>
<dbReference type="PIRSF" id="PIRSF001554">
    <property type="entry name" value="SucCS_beta"/>
    <property type="match status" value="1"/>
</dbReference>
<dbReference type="EMBL" id="FOJU01000003">
    <property type="protein sequence ID" value="SFA94621.1"/>
    <property type="molecule type" value="Genomic_DNA"/>
</dbReference>
<dbReference type="InterPro" id="IPR005811">
    <property type="entry name" value="SUCC_ACL_C"/>
</dbReference>
<dbReference type="Gene3D" id="3.40.50.261">
    <property type="entry name" value="Succinyl-CoA synthetase domains"/>
    <property type="match status" value="1"/>
</dbReference>
<evidence type="ECO:0000256" key="4">
    <source>
        <dbReference type="ARBA" id="ARBA00022741"/>
    </source>
</evidence>
<organism evidence="8 9">
    <name type="scientific">Poseidonocella pacifica</name>
    <dbReference type="NCBI Taxonomy" id="871651"/>
    <lineage>
        <taxon>Bacteria</taxon>
        <taxon>Pseudomonadati</taxon>
        <taxon>Pseudomonadota</taxon>
        <taxon>Alphaproteobacteria</taxon>
        <taxon>Rhodobacterales</taxon>
        <taxon>Roseobacteraceae</taxon>
        <taxon>Poseidonocella</taxon>
    </lineage>
</organism>
<dbReference type="PROSITE" id="PS50975">
    <property type="entry name" value="ATP_GRASP"/>
    <property type="match status" value="1"/>
</dbReference>
<accession>A0A1I0X142</accession>
<evidence type="ECO:0000256" key="1">
    <source>
        <dbReference type="ARBA" id="ARBA00022532"/>
    </source>
</evidence>
<evidence type="ECO:0000256" key="3">
    <source>
        <dbReference type="ARBA" id="ARBA00022723"/>
    </source>
</evidence>
<name>A0A1I0X142_9RHOB</name>
<dbReference type="InterPro" id="IPR016102">
    <property type="entry name" value="Succinyl-CoA_synth-like"/>
</dbReference>
<dbReference type="GO" id="GO:0006099">
    <property type="term" value="P:tricarboxylic acid cycle"/>
    <property type="evidence" value="ECO:0007669"/>
    <property type="project" value="UniProtKB-KW"/>
</dbReference>
<keyword evidence="2" id="KW-0436">Ligase</keyword>
<evidence type="ECO:0000256" key="6">
    <source>
        <dbReference type="PROSITE-ProRule" id="PRU00409"/>
    </source>
</evidence>
<dbReference type="Gene3D" id="3.30.1490.20">
    <property type="entry name" value="ATP-grasp fold, A domain"/>
    <property type="match status" value="1"/>
</dbReference>
<dbReference type="PANTHER" id="PTHR11815">
    <property type="entry name" value="SUCCINYL-COA SYNTHETASE BETA CHAIN"/>
    <property type="match status" value="1"/>
</dbReference>
<dbReference type="FunFam" id="3.30.1490.20:FF:000002">
    <property type="entry name" value="Succinate--CoA ligase [ADP-forming] subunit beta"/>
    <property type="match status" value="1"/>
</dbReference>
<dbReference type="Proteomes" id="UP000198796">
    <property type="component" value="Unassembled WGS sequence"/>
</dbReference>
<dbReference type="SUPFAM" id="SSF56059">
    <property type="entry name" value="Glutathione synthetase ATP-binding domain-like"/>
    <property type="match status" value="1"/>
</dbReference>
<dbReference type="GO" id="GO:0005829">
    <property type="term" value="C:cytosol"/>
    <property type="evidence" value="ECO:0007669"/>
    <property type="project" value="TreeGrafter"/>
</dbReference>
<dbReference type="InterPro" id="IPR011761">
    <property type="entry name" value="ATP-grasp"/>
</dbReference>
<dbReference type="InterPro" id="IPR013650">
    <property type="entry name" value="ATP-grasp_succ-CoA_synth-type"/>
</dbReference>
<dbReference type="Pfam" id="PF08442">
    <property type="entry name" value="ATP-grasp_2"/>
    <property type="match status" value="1"/>
</dbReference>
<dbReference type="InterPro" id="IPR013815">
    <property type="entry name" value="ATP_grasp_subdomain_1"/>
</dbReference>
<evidence type="ECO:0000313" key="8">
    <source>
        <dbReference type="EMBL" id="SFA94621.1"/>
    </source>
</evidence>
<sequence>MLLSEYKSKELLSQYGVGVPSGRIARSPEEAEASCGAIETRKFVVKAQIAAGGRGLAGGIRFAATPSSVGEEARRLLGSKLVTEQTGPAGETVGAVYVEAALDLKAQYFVALALDPETGFPMLLASAQGGVEFEQRARMDSDVVRTLLLPDDDQDTRKALADFLAGIGIDDDAALDPIFYLRSAFLDNEMTLLEVNPFAVTRDGKWMAIDAKIALDANAAFRHPEFESLAADSGLSQTESEAQKSNINFVRLNGNIGVVVNGAGLGLATNDMVVDAGGRPANFMDIRTTATSFDIARGIDILLAEPEVTAILLNVHGGGMTVCDTVAEGVAFAYSRAKRKPPVVARLAGQNAPWGHQILKDRQVPVEAFGTMREAVARVVELAQGGKR</sequence>
<keyword evidence="1" id="KW-0816">Tricarboxylic acid cycle</keyword>
<keyword evidence="5" id="KW-0460">Magnesium</keyword>
<dbReference type="AlphaFoldDB" id="A0A1I0X142"/>
<dbReference type="Gene3D" id="3.30.470.20">
    <property type="entry name" value="ATP-grasp fold, B domain"/>
    <property type="match status" value="1"/>
</dbReference>
<dbReference type="GO" id="GO:0005524">
    <property type="term" value="F:ATP binding"/>
    <property type="evidence" value="ECO:0007669"/>
    <property type="project" value="UniProtKB-UniRule"/>
</dbReference>
<evidence type="ECO:0000313" key="9">
    <source>
        <dbReference type="Proteomes" id="UP000198796"/>
    </source>
</evidence>
<dbReference type="STRING" id="871651.SAMN05421688_1760"/>